<dbReference type="EnsemblPlants" id="OPUNC01G08720.1">
    <property type="protein sequence ID" value="OPUNC01G08720.1"/>
    <property type="gene ID" value="OPUNC01G08720"/>
</dbReference>
<sequence>MAVAARDGGGASWWRTTARARRSEEGQREAYWVYWVVGVRWRGWIGASGALISWEDPRKHLDRSIVQNSPPPCLFYGSMVQTGNEVL</sequence>
<keyword evidence="2" id="KW-1185">Reference proteome</keyword>
<reference evidence="1" key="1">
    <citation type="submission" date="2015-04" db="UniProtKB">
        <authorList>
            <consortium name="EnsemblPlants"/>
        </authorList>
    </citation>
    <scope>IDENTIFICATION</scope>
</reference>
<reference evidence="1" key="2">
    <citation type="submission" date="2018-05" db="EMBL/GenBank/DDBJ databases">
        <title>OpunRS2 (Oryza punctata Reference Sequence Version 2).</title>
        <authorList>
            <person name="Zhang J."/>
            <person name="Kudrna D."/>
            <person name="Lee S."/>
            <person name="Talag J."/>
            <person name="Welchert J."/>
            <person name="Wing R.A."/>
        </authorList>
    </citation>
    <scope>NUCLEOTIDE SEQUENCE [LARGE SCALE GENOMIC DNA]</scope>
</reference>
<proteinExistence type="predicted"/>
<organism evidence="1">
    <name type="scientific">Oryza punctata</name>
    <name type="common">Red rice</name>
    <dbReference type="NCBI Taxonomy" id="4537"/>
    <lineage>
        <taxon>Eukaryota</taxon>
        <taxon>Viridiplantae</taxon>
        <taxon>Streptophyta</taxon>
        <taxon>Embryophyta</taxon>
        <taxon>Tracheophyta</taxon>
        <taxon>Spermatophyta</taxon>
        <taxon>Magnoliopsida</taxon>
        <taxon>Liliopsida</taxon>
        <taxon>Poales</taxon>
        <taxon>Poaceae</taxon>
        <taxon>BOP clade</taxon>
        <taxon>Oryzoideae</taxon>
        <taxon>Oryzeae</taxon>
        <taxon>Oryzinae</taxon>
        <taxon>Oryza</taxon>
    </lineage>
</organism>
<evidence type="ECO:0000313" key="2">
    <source>
        <dbReference type="Proteomes" id="UP000026962"/>
    </source>
</evidence>
<name>A0A0E0JG66_ORYPU</name>
<dbReference type="HOGENOM" id="CLU_2487274_0_0_1"/>
<dbReference type="Gramene" id="OPUNC01G08720.1">
    <property type="protein sequence ID" value="OPUNC01G08720.1"/>
    <property type="gene ID" value="OPUNC01G08720"/>
</dbReference>
<accession>A0A0E0JG66</accession>
<protein>
    <submittedName>
        <fullName evidence="1">Uncharacterized protein</fullName>
    </submittedName>
</protein>
<evidence type="ECO:0000313" key="1">
    <source>
        <dbReference type="EnsemblPlants" id="OPUNC01G08720.1"/>
    </source>
</evidence>
<dbReference type="AlphaFoldDB" id="A0A0E0JG66"/>
<dbReference type="Proteomes" id="UP000026962">
    <property type="component" value="Chromosome 1"/>
</dbReference>